<name>A0ABS7A1V0_9PROT</name>
<comment type="caution">
    <text evidence="3">The sequence shown here is derived from an EMBL/GenBank/DDBJ whole genome shotgun (WGS) entry which is preliminary data.</text>
</comment>
<feature type="transmembrane region" description="Helical" evidence="1">
    <location>
        <begin position="87"/>
        <end position="106"/>
    </location>
</feature>
<dbReference type="Pfam" id="PF04982">
    <property type="entry name" value="TM_HPP"/>
    <property type="match status" value="1"/>
</dbReference>
<feature type="transmembrane region" description="Helical" evidence="1">
    <location>
        <begin position="126"/>
        <end position="145"/>
    </location>
</feature>
<evidence type="ECO:0000259" key="2">
    <source>
        <dbReference type="Pfam" id="PF04982"/>
    </source>
</evidence>
<evidence type="ECO:0000313" key="3">
    <source>
        <dbReference type="EMBL" id="MBW6396266.1"/>
    </source>
</evidence>
<evidence type="ECO:0000256" key="1">
    <source>
        <dbReference type="SAM" id="Phobius"/>
    </source>
</evidence>
<keyword evidence="1" id="KW-1133">Transmembrane helix</keyword>
<reference evidence="3 4" key="1">
    <citation type="submission" date="2021-07" db="EMBL/GenBank/DDBJ databases">
        <authorList>
            <person name="So Y."/>
        </authorList>
    </citation>
    <scope>NUCLEOTIDE SEQUENCE [LARGE SCALE GENOMIC DNA]</scope>
    <source>
        <strain evidence="3 4">HJA6</strain>
    </source>
</reference>
<proteinExistence type="predicted"/>
<dbReference type="RefSeq" id="WP_219760656.1">
    <property type="nucleotide sequence ID" value="NZ_JAHYBZ010000001.1"/>
</dbReference>
<feature type="transmembrane region" description="Helical" evidence="1">
    <location>
        <begin position="60"/>
        <end position="81"/>
    </location>
</feature>
<accession>A0ABS7A1V0</accession>
<keyword evidence="1" id="KW-0472">Membrane</keyword>
<dbReference type="PANTHER" id="PTHR33741:SF5">
    <property type="entry name" value="TRANSMEMBRANE PROTEIN DDB_G0269096-RELATED"/>
    <property type="match status" value="1"/>
</dbReference>
<evidence type="ECO:0000313" key="4">
    <source>
        <dbReference type="Proteomes" id="UP001196565"/>
    </source>
</evidence>
<dbReference type="EMBL" id="JAHYBZ010000001">
    <property type="protein sequence ID" value="MBW6396266.1"/>
    <property type="molecule type" value="Genomic_DNA"/>
</dbReference>
<protein>
    <submittedName>
        <fullName evidence="3">HPP family protein</fullName>
    </submittedName>
</protein>
<gene>
    <name evidence="3" type="ORF">KPL78_00330</name>
</gene>
<keyword evidence="4" id="KW-1185">Reference proteome</keyword>
<dbReference type="Proteomes" id="UP001196565">
    <property type="component" value="Unassembled WGS sequence"/>
</dbReference>
<keyword evidence="1" id="KW-0812">Transmembrane</keyword>
<dbReference type="InterPro" id="IPR007065">
    <property type="entry name" value="HPP"/>
</dbReference>
<sequence length="168" mass="17970">MKPPRPSRILVQIVGTAVALMLANAALSFTEHPWLLPSFGGSCVILFGMPRGIMAQPRSFIGGHLLATLVGIVCREGYHLLGGRVEPWIAFAVGAALAVMAVTRTIHSPAGANPVVVFAEDANWHFLATPLLPGLATVFLVAYVANNLPGSWGAGPWPRFVRWLPRKT</sequence>
<organism evidence="3 4">
    <name type="scientific">Roseomonas alba</name>
    <dbReference type="NCBI Taxonomy" id="2846776"/>
    <lineage>
        <taxon>Bacteria</taxon>
        <taxon>Pseudomonadati</taxon>
        <taxon>Pseudomonadota</taxon>
        <taxon>Alphaproteobacteria</taxon>
        <taxon>Acetobacterales</taxon>
        <taxon>Roseomonadaceae</taxon>
        <taxon>Roseomonas</taxon>
    </lineage>
</organism>
<dbReference type="InterPro" id="IPR058581">
    <property type="entry name" value="TM_HPP"/>
</dbReference>
<dbReference type="PANTHER" id="PTHR33741">
    <property type="entry name" value="TRANSMEMBRANE PROTEIN DDB_G0269096-RELATED"/>
    <property type="match status" value="1"/>
</dbReference>
<feature type="domain" description="HPP transmembrane region" evidence="2">
    <location>
        <begin position="3"/>
        <end position="148"/>
    </location>
</feature>